<protein>
    <submittedName>
        <fullName evidence="1">Uncharacterized protein</fullName>
    </submittedName>
</protein>
<sequence>MQVTGGTLDKDVVLSLERSCRNGAKQVFLVDSRRDGTTCVALASDGGRPSGIVSKRKVGVPLRESGPWDLSKRLWLYSVFTKALVTNQAPGGPDPSLYQALVIDRPVPGGLGPSLYQALVMNQVPGGPDLSLYQAFVGDRVPPGKESSSFGEVANFFGYHKF</sequence>
<reference evidence="1" key="2">
    <citation type="submission" date="2023-02" db="EMBL/GenBank/DDBJ databases">
        <authorList>
            <person name="Swenson N.G."/>
            <person name="Wegrzyn J.L."/>
            <person name="Mcevoy S.L."/>
        </authorList>
    </citation>
    <scope>NUCLEOTIDE SEQUENCE</scope>
    <source>
        <strain evidence="1">91603</strain>
        <tissue evidence="1">Leaf</tissue>
    </source>
</reference>
<gene>
    <name evidence="1" type="ORF">LWI28_025148</name>
</gene>
<keyword evidence="2" id="KW-1185">Reference proteome</keyword>
<reference evidence="1" key="1">
    <citation type="journal article" date="2022" name="Plant J.">
        <title>Strategies of tolerance reflected in two North American maple genomes.</title>
        <authorList>
            <person name="McEvoy S.L."/>
            <person name="Sezen U.U."/>
            <person name="Trouern-Trend A."/>
            <person name="McMahon S.M."/>
            <person name="Schaberg P.G."/>
            <person name="Yang J."/>
            <person name="Wegrzyn J.L."/>
            <person name="Swenson N.G."/>
        </authorList>
    </citation>
    <scope>NUCLEOTIDE SEQUENCE</scope>
    <source>
        <strain evidence="1">91603</strain>
    </source>
</reference>
<accession>A0AAD5JU97</accession>
<dbReference type="EMBL" id="JAJSOW010000001">
    <property type="protein sequence ID" value="KAI9201547.1"/>
    <property type="molecule type" value="Genomic_DNA"/>
</dbReference>
<name>A0AAD5JU97_ACENE</name>
<evidence type="ECO:0000313" key="2">
    <source>
        <dbReference type="Proteomes" id="UP001064489"/>
    </source>
</evidence>
<comment type="caution">
    <text evidence="1">The sequence shown here is derived from an EMBL/GenBank/DDBJ whole genome shotgun (WGS) entry which is preliminary data.</text>
</comment>
<organism evidence="1 2">
    <name type="scientific">Acer negundo</name>
    <name type="common">Box elder</name>
    <dbReference type="NCBI Taxonomy" id="4023"/>
    <lineage>
        <taxon>Eukaryota</taxon>
        <taxon>Viridiplantae</taxon>
        <taxon>Streptophyta</taxon>
        <taxon>Embryophyta</taxon>
        <taxon>Tracheophyta</taxon>
        <taxon>Spermatophyta</taxon>
        <taxon>Magnoliopsida</taxon>
        <taxon>eudicotyledons</taxon>
        <taxon>Gunneridae</taxon>
        <taxon>Pentapetalae</taxon>
        <taxon>rosids</taxon>
        <taxon>malvids</taxon>
        <taxon>Sapindales</taxon>
        <taxon>Sapindaceae</taxon>
        <taxon>Hippocastanoideae</taxon>
        <taxon>Acereae</taxon>
        <taxon>Acer</taxon>
    </lineage>
</organism>
<dbReference type="Proteomes" id="UP001064489">
    <property type="component" value="Chromosome 9"/>
</dbReference>
<evidence type="ECO:0000313" key="1">
    <source>
        <dbReference type="EMBL" id="KAI9201547.1"/>
    </source>
</evidence>
<dbReference type="AlphaFoldDB" id="A0AAD5JU97"/>
<proteinExistence type="predicted"/>